<gene>
    <name evidence="8" type="ORF">D7M11_30000</name>
</gene>
<dbReference type="PROSITE" id="PS51257">
    <property type="entry name" value="PROKAR_LIPOPROTEIN"/>
    <property type="match status" value="1"/>
</dbReference>
<evidence type="ECO:0000256" key="5">
    <source>
        <dbReference type="ARBA" id="ARBA00023288"/>
    </source>
</evidence>
<keyword evidence="4" id="KW-0564">Palmitate</keyword>
<evidence type="ECO:0000256" key="1">
    <source>
        <dbReference type="ARBA" id="ARBA00022475"/>
    </source>
</evidence>
<name>A0A3B0BEC3_9BACL</name>
<keyword evidence="2 7" id="KW-0732">Signal</keyword>
<evidence type="ECO:0000256" key="6">
    <source>
        <dbReference type="SAM" id="MobiDB-lite"/>
    </source>
</evidence>
<feature type="signal peptide" evidence="7">
    <location>
        <begin position="1"/>
        <end position="30"/>
    </location>
</feature>
<keyword evidence="3" id="KW-0472">Membrane</keyword>
<dbReference type="InterPro" id="IPR050490">
    <property type="entry name" value="Bact_solute-bd_prot1"/>
</dbReference>
<dbReference type="PANTHER" id="PTHR43649:SF33">
    <property type="entry name" value="POLYGALACTURONAN_RHAMNOGALACTURONAN-BINDING PROTEIN YTCQ"/>
    <property type="match status" value="1"/>
</dbReference>
<proteinExistence type="predicted"/>
<dbReference type="InterPro" id="IPR006059">
    <property type="entry name" value="SBP"/>
</dbReference>
<dbReference type="Proteomes" id="UP000282311">
    <property type="component" value="Unassembled WGS sequence"/>
</dbReference>
<dbReference type="EMBL" id="RBAH01000030">
    <property type="protein sequence ID" value="RKN70674.1"/>
    <property type="molecule type" value="Genomic_DNA"/>
</dbReference>
<dbReference type="SUPFAM" id="SSF53850">
    <property type="entry name" value="Periplasmic binding protein-like II"/>
    <property type="match status" value="1"/>
</dbReference>
<feature type="chain" id="PRO_5017405803" evidence="7">
    <location>
        <begin position="31"/>
        <end position="447"/>
    </location>
</feature>
<comment type="caution">
    <text evidence="8">The sequence shown here is derived from an EMBL/GenBank/DDBJ whole genome shotgun (WGS) entry which is preliminary data.</text>
</comment>
<dbReference type="Pfam" id="PF01547">
    <property type="entry name" value="SBP_bac_1"/>
    <property type="match status" value="1"/>
</dbReference>
<feature type="region of interest" description="Disordered" evidence="6">
    <location>
        <begin position="26"/>
        <end position="50"/>
    </location>
</feature>
<dbReference type="AlphaFoldDB" id="A0A3B0BEC3"/>
<dbReference type="OrthoDB" id="147970at2"/>
<evidence type="ECO:0000256" key="7">
    <source>
        <dbReference type="SAM" id="SignalP"/>
    </source>
</evidence>
<evidence type="ECO:0000313" key="8">
    <source>
        <dbReference type="EMBL" id="RKN70674.1"/>
    </source>
</evidence>
<keyword evidence="5" id="KW-0449">Lipoprotein</keyword>
<dbReference type="RefSeq" id="WP_120750961.1">
    <property type="nucleotide sequence ID" value="NZ_RBAH01000030.1"/>
</dbReference>
<protein>
    <submittedName>
        <fullName evidence="8">Extracellular solute-binding protein</fullName>
    </submittedName>
</protein>
<keyword evidence="1" id="KW-1003">Cell membrane</keyword>
<dbReference type="PANTHER" id="PTHR43649">
    <property type="entry name" value="ARABINOSE-BINDING PROTEIN-RELATED"/>
    <property type="match status" value="1"/>
</dbReference>
<keyword evidence="9" id="KW-1185">Reference proteome</keyword>
<sequence length="447" mass="49188">MKVKPIAAGLALALLGLSAIGCSGSSGSSAEPSKSPNAAKPGEAQAGKQLSTEPVTIRVNNWNTAFQQAEFDKYFAEPLRKKYPFITLEYLDQQKATSNTLDNLITAGNTPDIVFTDYPNLAGLLDYDFPEDLNRYVADFAVDLKKIDPIVIEGAKMIGSKGELFALPIYSDRMMWFYNKDLFNKFGVPYPTDDMTWDDAIAAFKRLSRMENGVQYSSFRMINLPMTGSQWGVPLIDPKTGKASFQTDGWKKSLDLMQQIAAIPGNTKLTNEDFYQKETLASLMQSFNIMVNLLEGVEQKGYKINWDVASLPQSKEKPGIAGANKPLYFMVSKSSKHKEQAFAAISHLMSSEEVQTALSQNGKMPVLLGDGISKQFGTKLDILKGRNVAAVYKHQMSPLPFSNRFNRLALVELITAGNEALGGTVDANTSLRNAEEKANKAIDAKLK</sequence>
<organism evidence="8 9">
    <name type="scientific">Paenibacillus ginsengarvi</name>
    <dbReference type="NCBI Taxonomy" id="400777"/>
    <lineage>
        <taxon>Bacteria</taxon>
        <taxon>Bacillati</taxon>
        <taxon>Bacillota</taxon>
        <taxon>Bacilli</taxon>
        <taxon>Bacillales</taxon>
        <taxon>Paenibacillaceae</taxon>
        <taxon>Paenibacillus</taxon>
    </lineage>
</organism>
<accession>A0A3B0BEC3</accession>
<evidence type="ECO:0000256" key="2">
    <source>
        <dbReference type="ARBA" id="ARBA00022729"/>
    </source>
</evidence>
<evidence type="ECO:0000313" key="9">
    <source>
        <dbReference type="Proteomes" id="UP000282311"/>
    </source>
</evidence>
<evidence type="ECO:0000256" key="4">
    <source>
        <dbReference type="ARBA" id="ARBA00023139"/>
    </source>
</evidence>
<reference evidence="8 9" key="1">
    <citation type="journal article" date="2007" name="Int. J. Syst. Evol. Microbiol.">
        <title>Paenibacillus ginsengarvi sp. nov., isolated from soil from ginseng cultivation.</title>
        <authorList>
            <person name="Yoon M.H."/>
            <person name="Ten L.N."/>
            <person name="Im W.T."/>
        </authorList>
    </citation>
    <scope>NUCLEOTIDE SEQUENCE [LARGE SCALE GENOMIC DNA]</scope>
    <source>
        <strain evidence="8 9">KCTC 13059</strain>
    </source>
</reference>
<dbReference type="Gene3D" id="3.40.190.10">
    <property type="entry name" value="Periplasmic binding protein-like II"/>
    <property type="match status" value="1"/>
</dbReference>
<evidence type="ECO:0000256" key="3">
    <source>
        <dbReference type="ARBA" id="ARBA00023136"/>
    </source>
</evidence>